<dbReference type="InterPro" id="IPR000682">
    <property type="entry name" value="PCMT"/>
</dbReference>
<sequence>MSDVNLQGIGMTSRRTRERLIQRLREQGIASEAVLDVIRDTPRHIFIDEALAHRAYEDTALPIGFNQTISQPYIVARMTELLLEDGPCEKVLEIGTGSGYQTAVLAPLVGHVYSLERIRPLQEKARKRMSLLKLHNAKLRHSDGGMGWPAQAPFDGILVTAAPEVVPEELLMQLAIGGRLVIPVGGSGGQKLKRIRRTGENQFDTQELLAVKFVPLVSGTIR</sequence>
<reference evidence="9" key="1">
    <citation type="submission" date="2016-05" db="EMBL/GenBank/DDBJ databases">
        <authorList>
            <person name="Baek K."/>
            <person name="Yang S.-J."/>
        </authorList>
    </citation>
    <scope>NUCLEOTIDE SEQUENCE [LARGE SCALE GENOMIC DNA]</scope>
    <source>
        <strain evidence="9">ST58-10</strain>
    </source>
</reference>
<dbReference type="OrthoDB" id="9810066at2"/>
<dbReference type="KEGG" id="mars:A8C75_03000"/>
<dbReference type="NCBIfam" id="TIGR00080">
    <property type="entry name" value="pimt"/>
    <property type="match status" value="1"/>
</dbReference>
<comment type="function">
    <text evidence="7">Catalyzes the methyl esterification of L-isoaspartyl residues in peptides and proteins that result from spontaneous decomposition of normal L-aspartyl and L-asparaginyl residues. It plays a role in the repair and/or degradation of damaged proteins.</text>
</comment>
<evidence type="ECO:0000313" key="8">
    <source>
        <dbReference type="EMBL" id="ANG61542.1"/>
    </source>
</evidence>
<keyword evidence="5 7" id="KW-0808">Transferase</keyword>
<dbReference type="SUPFAM" id="SSF53335">
    <property type="entry name" value="S-adenosyl-L-methionine-dependent methyltransferases"/>
    <property type="match status" value="1"/>
</dbReference>
<accession>A0A1A9EUT4</accession>
<dbReference type="EC" id="2.1.1.77" evidence="7"/>
<keyword evidence="6 7" id="KW-0949">S-adenosyl-L-methionine</keyword>
<dbReference type="GO" id="GO:0005737">
    <property type="term" value="C:cytoplasm"/>
    <property type="evidence" value="ECO:0007669"/>
    <property type="project" value="UniProtKB-SubCell"/>
</dbReference>
<dbReference type="GO" id="GO:0030091">
    <property type="term" value="P:protein repair"/>
    <property type="evidence" value="ECO:0007669"/>
    <property type="project" value="UniProtKB-UniRule"/>
</dbReference>
<evidence type="ECO:0000256" key="3">
    <source>
        <dbReference type="ARBA" id="ARBA00022490"/>
    </source>
</evidence>
<dbReference type="FunFam" id="3.40.50.150:FF:000010">
    <property type="entry name" value="Protein-L-isoaspartate O-methyltransferase"/>
    <property type="match status" value="1"/>
</dbReference>
<evidence type="ECO:0000256" key="1">
    <source>
        <dbReference type="ARBA" id="ARBA00004496"/>
    </source>
</evidence>
<evidence type="ECO:0000256" key="5">
    <source>
        <dbReference type="ARBA" id="ARBA00022679"/>
    </source>
</evidence>
<proteinExistence type="inferred from homology"/>
<dbReference type="PROSITE" id="PS01279">
    <property type="entry name" value="PCMT"/>
    <property type="match status" value="1"/>
</dbReference>
<dbReference type="CDD" id="cd02440">
    <property type="entry name" value="AdoMet_MTases"/>
    <property type="match status" value="1"/>
</dbReference>
<evidence type="ECO:0000256" key="2">
    <source>
        <dbReference type="ARBA" id="ARBA00005369"/>
    </source>
</evidence>
<evidence type="ECO:0000256" key="6">
    <source>
        <dbReference type="ARBA" id="ARBA00022691"/>
    </source>
</evidence>
<dbReference type="PANTHER" id="PTHR11579">
    <property type="entry name" value="PROTEIN-L-ISOASPARTATE O-METHYLTRANSFERASE"/>
    <property type="match status" value="1"/>
</dbReference>
<feature type="active site" evidence="7">
    <location>
        <position position="70"/>
    </location>
</feature>
<evidence type="ECO:0000256" key="4">
    <source>
        <dbReference type="ARBA" id="ARBA00022603"/>
    </source>
</evidence>
<dbReference type="Proteomes" id="UP000078070">
    <property type="component" value="Chromosome"/>
</dbReference>
<dbReference type="STRING" id="1821621.A8C75_03000"/>
<gene>
    <name evidence="7" type="primary">pcm</name>
    <name evidence="8" type="ORF">A8C75_03000</name>
</gene>
<dbReference type="HAMAP" id="MF_00090">
    <property type="entry name" value="PIMT"/>
    <property type="match status" value="1"/>
</dbReference>
<dbReference type="EMBL" id="CP015839">
    <property type="protein sequence ID" value="ANG61542.1"/>
    <property type="molecule type" value="Genomic_DNA"/>
</dbReference>
<dbReference type="Pfam" id="PF01135">
    <property type="entry name" value="PCMT"/>
    <property type="match status" value="1"/>
</dbReference>
<comment type="similarity">
    <text evidence="2 7">Belongs to the methyltransferase superfamily. L-isoaspartyl/D-aspartyl protein methyltransferase family.</text>
</comment>
<protein>
    <recommendedName>
        <fullName evidence="7">Protein-L-isoaspartate O-methyltransferase</fullName>
        <ecNumber evidence="7">2.1.1.77</ecNumber>
    </recommendedName>
    <alternativeName>
        <fullName evidence="7">L-isoaspartyl protein carboxyl methyltransferase</fullName>
    </alternativeName>
    <alternativeName>
        <fullName evidence="7">Protein L-isoaspartyl methyltransferase</fullName>
    </alternativeName>
    <alternativeName>
        <fullName evidence="7">Protein-beta-aspartate methyltransferase</fullName>
        <shortName evidence="7">PIMT</shortName>
    </alternativeName>
</protein>
<dbReference type="GO" id="GO:0032259">
    <property type="term" value="P:methylation"/>
    <property type="evidence" value="ECO:0007669"/>
    <property type="project" value="UniProtKB-KW"/>
</dbReference>
<keyword evidence="4 7" id="KW-0489">Methyltransferase</keyword>
<evidence type="ECO:0000256" key="7">
    <source>
        <dbReference type="HAMAP-Rule" id="MF_00090"/>
    </source>
</evidence>
<comment type="subcellular location">
    <subcellularLocation>
        <location evidence="1 7">Cytoplasm</location>
    </subcellularLocation>
</comment>
<comment type="catalytic activity">
    <reaction evidence="7">
        <text>[protein]-L-isoaspartate + S-adenosyl-L-methionine = [protein]-L-isoaspartate alpha-methyl ester + S-adenosyl-L-homocysteine</text>
        <dbReference type="Rhea" id="RHEA:12705"/>
        <dbReference type="Rhea" id="RHEA-COMP:12143"/>
        <dbReference type="Rhea" id="RHEA-COMP:12144"/>
        <dbReference type="ChEBI" id="CHEBI:57856"/>
        <dbReference type="ChEBI" id="CHEBI:59789"/>
        <dbReference type="ChEBI" id="CHEBI:90596"/>
        <dbReference type="ChEBI" id="CHEBI:90598"/>
        <dbReference type="EC" id="2.1.1.77"/>
    </reaction>
</comment>
<dbReference type="NCBIfam" id="NF001453">
    <property type="entry name" value="PRK00312.1"/>
    <property type="match status" value="1"/>
</dbReference>
<dbReference type="Gene3D" id="3.40.50.150">
    <property type="entry name" value="Vaccinia Virus protein VP39"/>
    <property type="match status" value="1"/>
</dbReference>
<reference evidence="8 9" key="2">
    <citation type="journal article" date="2018" name="Int. J. Syst. Evol. Microbiol.">
        <title>Marinobacterium aestuarii sp. nov., a benzene-degrading marine bacterium isolated from estuary sediment.</title>
        <authorList>
            <person name="Bae S.S."/>
            <person name="Jung J."/>
            <person name="Chung D."/>
            <person name="Baek K."/>
        </authorList>
    </citation>
    <scope>NUCLEOTIDE SEQUENCE [LARGE SCALE GENOMIC DNA]</scope>
    <source>
        <strain evidence="8 9">ST58-10</strain>
    </source>
</reference>
<keyword evidence="3 7" id="KW-0963">Cytoplasm</keyword>
<dbReference type="InterPro" id="IPR029063">
    <property type="entry name" value="SAM-dependent_MTases_sf"/>
</dbReference>
<name>A0A1A9EUT4_9GAMM</name>
<evidence type="ECO:0000313" key="9">
    <source>
        <dbReference type="Proteomes" id="UP000078070"/>
    </source>
</evidence>
<keyword evidence="9" id="KW-1185">Reference proteome</keyword>
<organism evidence="8 9">
    <name type="scientific">Marinobacterium aestuarii</name>
    <dbReference type="NCBI Taxonomy" id="1821621"/>
    <lineage>
        <taxon>Bacteria</taxon>
        <taxon>Pseudomonadati</taxon>
        <taxon>Pseudomonadota</taxon>
        <taxon>Gammaproteobacteria</taxon>
        <taxon>Oceanospirillales</taxon>
        <taxon>Oceanospirillaceae</taxon>
        <taxon>Marinobacterium</taxon>
    </lineage>
</organism>
<dbReference type="GO" id="GO:0004719">
    <property type="term" value="F:protein-L-isoaspartate (D-aspartate) O-methyltransferase activity"/>
    <property type="evidence" value="ECO:0007669"/>
    <property type="project" value="UniProtKB-UniRule"/>
</dbReference>
<dbReference type="AlphaFoldDB" id="A0A1A9EUT4"/>
<dbReference type="PANTHER" id="PTHR11579:SF0">
    <property type="entry name" value="PROTEIN-L-ISOASPARTATE(D-ASPARTATE) O-METHYLTRANSFERASE"/>
    <property type="match status" value="1"/>
</dbReference>